<name>A0A3S3V7K3_9RHOB</name>
<gene>
    <name evidence="2" type="ORF">EP867_06225</name>
</gene>
<feature type="region of interest" description="Disordered" evidence="1">
    <location>
        <begin position="146"/>
        <end position="170"/>
    </location>
</feature>
<dbReference type="Proteomes" id="UP000287168">
    <property type="component" value="Unassembled WGS sequence"/>
</dbReference>
<proteinExistence type="predicted"/>
<protein>
    <recommendedName>
        <fullName evidence="4">Flagellar protein FlgN</fullName>
    </recommendedName>
</protein>
<comment type="caution">
    <text evidence="2">The sequence shown here is derived from an EMBL/GenBank/DDBJ whole genome shotgun (WGS) entry which is preliminary data.</text>
</comment>
<evidence type="ECO:0000313" key="2">
    <source>
        <dbReference type="EMBL" id="RWY43073.1"/>
    </source>
</evidence>
<dbReference type="RefSeq" id="WP_128487336.1">
    <property type="nucleotide sequence ID" value="NZ_JBHLXB010000088.1"/>
</dbReference>
<feature type="compositionally biased region" description="Polar residues" evidence="1">
    <location>
        <begin position="151"/>
        <end position="163"/>
    </location>
</feature>
<dbReference type="AlphaFoldDB" id="A0A3S3V7K3"/>
<dbReference type="GO" id="GO:0044780">
    <property type="term" value="P:bacterial-type flagellum assembly"/>
    <property type="evidence" value="ECO:0007669"/>
    <property type="project" value="InterPro"/>
</dbReference>
<evidence type="ECO:0000313" key="3">
    <source>
        <dbReference type="Proteomes" id="UP000287168"/>
    </source>
</evidence>
<dbReference type="OrthoDB" id="7866198at2"/>
<sequence>MKLTPAAAISRIAARFQERRSRAALGERPPLTGDDEENISRFAAVVAELTALLERENEALLQGDVAAVVALYPQKQVLLTRLETRQPVVEPFLHESAEVAAALRSRIQALATQINRNADLLSAMSDAARAIRLEVTRVRDRHSLKGMYDKSGQTTAPGASATQREIDTNL</sequence>
<dbReference type="EMBL" id="SBLC01000006">
    <property type="protein sequence ID" value="RWY43073.1"/>
    <property type="molecule type" value="Genomic_DNA"/>
</dbReference>
<dbReference type="SUPFAM" id="SSF140566">
    <property type="entry name" value="FlgN-like"/>
    <property type="match status" value="1"/>
</dbReference>
<accession>A0A3S3V7K3</accession>
<organism evidence="2 3">
    <name type="scientific">Falsigemmobacter intermedius</name>
    <dbReference type="NCBI Taxonomy" id="1553448"/>
    <lineage>
        <taxon>Bacteria</taxon>
        <taxon>Pseudomonadati</taxon>
        <taxon>Pseudomonadota</taxon>
        <taxon>Alphaproteobacteria</taxon>
        <taxon>Rhodobacterales</taxon>
        <taxon>Paracoccaceae</taxon>
        <taxon>Falsigemmobacter</taxon>
    </lineage>
</organism>
<reference evidence="2 3" key="1">
    <citation type="journal article" date="2015" name="Int. J. Syst. Evol. Microbiol.">
        <title>Gemmobacter intermedius sp. nov., isolated from a white stork (Ciconia ciconia).</title>
        <authorList>
            <person name="Kampfer P."/>
            <person name="Jerzak L."/>
            <person name="Wilharm G."/>
            <person name="Golke J."/>
            <person name="Busse H.J."/>
            <person name="Glaeser S.P."/>
        </authorList>
    </citation>
    <scope>NUCLEOTIDE SEQUENCE [LARGE SCALE GENOMIC DNA]</scope>
    <source>
        <strain evidence="2 3">119/4</strain>
    </source>
</reference>
<keyword evidence="3" id="KW-1185">Reference proteome</keyword>
<evidence type="ECO:0008006" key="4">
    <source>
        <dbReference type="Google" id="ProtNLM"/>
    </source>
</evidence>
<evidence type="ECO:0000256" key="1">
    <source>
        <dbReference type="SAM" id="MobiDB-lite"/>
    </source>
</evidence>
<dbReference type="InterPro" id="IPR036679">
    <property type="entry name" value="FlgN-like_sf"/>
</dbReference>